<evidence type="ECO:0000259" key="9">
    <source>
        <dbReference type="PROSITE" id="PS51352"/>
    </source>
</evidence>
<feature type="signal peptide" evidence="8">
    <location>
        <begin position="1"/>
        <end position="20"/>
    </location>
</feature>
<evidence type="ECO:0000256" key="2">
    <source>
        <dbReference type="ARBA" id="ARBA00004319"/>
    </source>
</evidence>
<comment type="caution">
    <text evidence="10">The sequence shown here is derived from an EMBL/GenBank/DDBJ whole genome shotgun (WGS) entry which is preliminary data.</text>
</comment>
<dbReference type="AlphaFoldDB" id="A0A9N8VDK2"/>
<dbReference type="InterPro" id="IPR036249">
    <property type="entry name" value="Thioredoxin-like_sf"/>
</dbReference>
<dbReference type="Pfam" id="PF24541">
    <property type="entry name" value="Thioredox_PDIA6_C"/>
    <property type="match status" value="1"/>
</dbReference>
<feature type="chain" id="PRO_5040294486" description="protein disulfide-isomerase" evidence="8">
    <location>
        <begin position="21"/>
        <end position="440"/>
    </location>
</feature>
<dbReference type="InterPro" id="IPR013766">
    <property type="entry name" value="Thioredoxin_domain"/>
</dbReference>
<comment type="catalytic activity">
    <reaction evidence="1">
        <text>Catalyzes the rearrangement of -S-S- bonds in proteins.</text>
        <dbReference type="EC" id="5.3.4.1"/>
    </reaction>
</comment>
<name>A0A9N8VDK2_9GLOM</name>
<evidence type="ECO:0000313" key="11">
    <source>
        <dbReference type="Proteomes" id="UP000789739"/>
    </source>
</evidence>
<keyword evidence="8" id="KW-0732">Signal</keyword>
<dbReference type="Proteomes" id="UP000789739">
    <property type="component" value="Unassembled WGS sequence"/>
</dbReference>
<evidence type="ECO:0000256" key="7">
    <source>
        <dbReference type="SAM" id="MobiDB-lite"/>
    </source>
</evidence>
<gene>
    <name evidence="10" type="ORF">PBRASI_LOCUS117</name>
</gene>
<dbReference type="PANTHER" id="PTHR45815">
    <property type="entry name" value="PROTEIN DISULFIDE-ISOMERASE A6"/>
    <property type="match status" value="1"/>
</dbReference>
<dbReference type="GO" id="GO:0015035">
    <property type="term" value="F:protein-disulfide reductase activity"/>
    <property type="evidence" value="ECO:0007669"/>
    <property type="project" value="TreeGrafter"/>
</dbReference>
<keyword evidence="4" id="KW-1015">Disulfide bond</keyword>
<dbReference type="PANTHER" id="PTHR45815:SF3">
    <property type="entry name" value="PROTEIN DISULFIDE-ISOMERASE A6"/>
    <property type="match status" value="1"/>
</dbReference>
<dbReference type="Gene3D" id="3.40.30.10">
    <property type="entry name" value="Glutaredoxin"/>
    <property type="match status" value="3"/>
</dbReference>
<feature type="compositionally biased region" description="Basic and acidic residues" evidence="7">
    <location>
        <begin position="248"/>
        <end position="258"/>
    </location>
</feature>
<comment type="subcellular location">
    <subcellularLocation>
        <location evidence="2">Endoplasmic reticulum lumen</location>
    </subcellularLocation>
</comment>
<proteinExistence type="predicted"/>
<accession>A0A9N8VDK2</accession>
<evidence type="ECO:0000256" key="1">
    <source>
        <dbReference type="ARBA" id="ARBA00001182"/>
    </source>
</evidence>
<feature type="domain" description="Thioredoxin" evidence="9">
    <location>
        <begin position="10"/>
        <end position="146"/>
    </location>
</feature>
<dbReference type="SUPFAM" id="SSF52833">
    <property type="entry name" value="Thioredoxin-like"/>
    <property type="match status" value="3"/>
</dbReference>
<feature type="region of interest" description="Disordered" evidence="7">
    <location>
        <begin position="412"/>
        <end position="440"/>
    </location>
</feature>
<dbReference type="InterPro" id="IPR057305">
    <property type="entry name" value="Thioredox_PDIA6_C"/>
</dbReference>
<dbReference type="GO" id="GO:0005788">
    <property type="term" value="C:endoplasmic reticulum lumen"/>
    <property type="evidence" value="ECO:0007669"/>
    <property type="project" value="UniProtKB-SubCell"/>
</dbReference>
<keyword evidence="5" id="KW-0413">Isomerase</keyword>
<protein>
    <recommendedName>
        <fullName evidence="3">protein disulfide-isomerase</fullName>
        <ecNumber evidence="3">5.3.4.1</ecNumber>
    </recommendedName>
</protein>
<feature type="region of interest" description="Disordered" evidence="7">
    <location>
        <begin position="248"/>
        <end position="270"/>
    </location>
</feature>
<feature type="compositionally biased region" description="Basic and acidic residues" evidence="7">
    <location>
        <begin position="428"/>
        <end position="440"/>
    </location>
</feature>
<dbReference type="OrthoDB" id="427280at2759"/>
<sequence>MRGKLALFVLIVAILQQTYALYDKDGPVIILNKNNFKDEVIMTEKLVLVEFFAPWCPHCQSITQEYKNAAATLKGLVKVASVDCNEDTNRGLCQEFEIQGFPTIKLFPSRRVPDRRNPATYTKKPKLYSGQRTAKAFVDYVLAELPSYVQPISNKYPTKKSLTINEFLEKNDRTTPLYKVLSADYRGGLFGEVRQKETEIVSRFNVTTFPTLLIIPKGETEPIKYEGKYNHKSLSDFLNKYISTVEKPEETKKTEKKSTTASSPKPEPFNSIINEIKTEEDLKKHCLSHTAGLCIFTFLPLEPEYPESVAEFSNAKEILSKVNENLYNLLKNQVPLRFMWFNALADESRKLIKDFKLADVFPVLMAYSPHKKIYSPYLGPFDGEGIEKFLKDVLNGKGNSYKIGFEVSFAQEPNKNVNDSSDDESDKETDKNKERKHEEL</sequence>
<evidence type="ECO:0000313" key="10">
    <source>
        <dbReference type="EMBL" id="CAG8452461.1"/>
    </source>
</evidence>
<dbReference type="EMBL" id="CAJVPI010000005">
    <property type="protein sequence ID" value="CAG8452461.1"/>
    <property type="molecule type" value="Genomic_DNA"/>
</dbReference>
<evidence type="ECO:0000256" key="4">
    <source>
        <dbReference type="ARBA" id="ARBA00023157"/>
    </source>
</evidence>
<keyword evidence="11" id="KW-1185">Reference proteome</keyword>
<evidence type="ECO:0000256" key="3">
    <source>
        <dbReference type="ARBA" id="ARBA00012723"/>
    </source>
</evidence>
<evidence type="ECO:0000256" key="5">
    <source>
        <dbReference type="ARBA" id="ARBA00023235"/>
    </source>
</evidence>
<organism evidence="10 11">
    <name type="scientific">Paraglomus brasilianum</name>
    <dbReference type="NCBI Taxonomy" id="144538"/>
    <lineage>
        <taxon>Eukaryota</taxon>
        <taxon>Fungi</taxon>
        <taxon>Fungi incertae sedis</taxon>
        <taxon>Mucoromycota</taxon>
        <taxon>Glomeromycotina</taxon>
        <taxon>Glomeromycetes</taxon>
        <taxon>Paraglomerales</taxon>
        <taxon>Paraglomeraceae</taxon>
        <taxon>Paraglomus</taxon>
    </lineage>
</organism>
<dbReference type="PROSITE" id="PS00194">
    <property type="entry name" value="THIOREDOXIN_1"/>
    <property type="match status" value="1"/>
</dbReference>
<dbReference type="InterPro" id="IPR017937">
    <property type="entry name" value="Thioredoxin_CS"/>
</dbReference>
<dbReference type="EC" id="5.3.4.1" evidence="3"/>
<evidence type="ECO:0000256" key="6">
    <source>
        <dbReference type="ARBA" id="ARBA00023284"/>
    </source>
</evidence>
<dbReference type="PRINTS" id="PR00421">
    <property type="entry name" value="THIOREDOXIN"/>
</dbReference>
<reference evidence="10" key="1">
    <citation type="submission" date="2021-06" db="EMBL/GenBank/DDBJ databases">
        <authorList>
            <person name="Kallberg Y."/>
            <person name="Tangrot J."/>
            <person name="Rosling A."/>
        </authorList>
    </citation>
    <scope>NUCLEOTIDE SEQUENCE</scope>
    <source>
        <strain evidence="10">BR232B</strain>
    </source>
</reference>
<evidence type="ECO:0000256" key="8">
    <source>
        <dbReference type="SAM" id="SignalP"/>
    </source>
</evidence>
<dbReference type="GO" id="GO:0034976">
    <property type="term" value="P:response to endoplasmic reticulum stress"/>
    <property type="evidence" value="ECO:0007669"/>
    <property type="project" value="TreeGrafter"/>
</dbReference>
<dbReference type="PROSITE" id="PS51352">
    <property type="entry name" value="THIOREDOXIN_2"/>
    <property type="match status" value="1"/>
</dbReference>
<dbReference type="Pfam" id="PF00085">
    <property type="entry name" value="Thioredoxin"/>
    <property type="match status" value="1"/>
</dbReference>
<keyword evidence="6" id="KW-0676">Redox-active center</keyword>
<dbReference type="GO" id="GO:0003756">
    <property type="term" value="F:protein disulfide isomerase activity"/>
    <property type="evidence" value="ECO:0007669"/>
    <property type="project" value="UniProtKB-EC"/>
</dbReference>